<comment type="caution">
    <text evidence="1">The sequence shown here is derived from an EMBL/GenBank/DDBJ whole genome shotgun (WGS) entry which is preliminary data.</text>
</comment>
<name>R4X839_TAPDE</name>
<gene>
    <name evidence="1" type="ORF">TAPDE_001489</name>
</gene>
<dbReference type="Proteomes" id="UP000013776">
    <property type="component" value="Unassembled WGS sequence"/>
</dbReference>
<evidence type="ECO:0000313" key="1">
    <source>
        <dbReference type="EMBL" id="CCG81674.1"/>
    </source>
</evidence>
<reference evidence="1 2" key="1">
    <citation type="journal article" date="2013" name="MBio">
        <title>Genome sequencing of the plant pathogen Taphrina deformans, the causal agent of peach leaf curl.</title>
        <authorList>
            <person name="Cisse O.H."/>
            <person name="Almeida J.M.G.C.F."/>
            <person name="Fonseca A."/>
            <person name="Kumar A.A."/>
            <person name="Salojaervi J."/>
            <person name="Overmyer K."/>
            <person name="Hauser P.M."/>
            <person name="Pagni M."/>
        </authorList>
    </citation>
    <scope>NUCLEOTIDE SEQUENCE [LARGE SCALE GENOMIC DNA]</scope>
    <source>
        <strain evidence="2">PYCC 5710 / ATCC 11124 / CBS 356.35 / IMI 108563 / JCM 9778 / NBRC 8474</strain>
    </source>
</reference>
<sequence length="173" mass="19427">MSFQSEASVVIPHPIDKVYSAFSADKQSYAIAKLSPLMREFTITDTDEVLLASDLTYCNHDVDLPASTSEEVARRIHWVLKEQVTYLGIPVSVTVLGTQIHSDKGKLHIYEGSANDGQVVVHKVRRFIAEDGHKTRIAEVIHGRTMWLLSGFVGRECRRAHAKQVARYIELPI</sequence>
<proteinExistence type="predicted"/>
<dbReference type="AlphaFoldDB" id="R4X839"/>
<evidence type="ECO:0000313" key="2">
    <source>
        <dbReference type="Proteomes" id="UP000013776"/>
    </source>
</evidence>
<dbReference type="VEuPathDB" id="FungiDB:TAPDE_001489"/>
<dbReference type="OrthoDB" id="619536at2759"/>
<protein>
    <submittedName>
        <fullName evidence="1">Uncharacterized protein</fullName>
    </submittedName>
</protein>
<accession>R4X839</accession>
<organism evidence="1 2">
    <name type="scientific">Taphrina deformans (strain PYCC 5710 / ATCC 11124 / CBS 356.35 / IMI 108563 / JCM 9778 / NBRC 8474)</name>
    <name type="common">Peach leaf curl fungus</name>
    <name type="synonym">Lalaria deformans</name>
    <dbReference type="NCBI Taxonomy" id="1097556"/>
    <lineage>
        <taxon>Eukaryota</taxon>
        <taxon>Fungi</taxon>
        <taxon>Dikarya</taxon>
        <taxon>Ascomycota</taxon>
        <taxon>Taphrinomycotina</taxon>
        <taxon>Taphrinomycetes</taxon>
        <taxon>Taphrinales</taxon>
        <taxon>Taphrinaceae</taxon>
        <taxon>Taphrina</taxon>
    </lineage>
</organism>
<dbReference type="SUPFAM" id="SSF55961">
    <property type="entry name" value="Bet v1-like"/>
    <property type="match status" value="1"/>
</dbReference>
<dbReference type="EMBL" id="CAHR02000054">
    <property type="protein sequence ID" value="CCG81674.1"/>
    <property type="molecule type" value="Genomic_DNA"/>
</dbReference>
<keyword evidence="2" id="KW-1185">Reference proteome</keyword>